<dbReference type="AlphaFoldDB" id="F4CYU6"/>
<evidence type="ECO:0000256" key="1">
    <source>
        <dbReference type="ARBA" id="ARBA00023015"/>
    </source>
</evidence>
<reference evidence="5 6" key="1">
    <citation type="journal article" date="2011" name="J. Bacteriol.">
        <title>Genome sequence of the 1,4-dioxane-degrading Pseudonocardia dioxanivorans strain CB1190.</title>
        <authorList>
            <person name="Sales C.M."/>
            <person name="Mahendra S."/>
            <person name="Grostern A."/>
            <person name="Parales R.E."/>
            <person name="Goodwin L.A."/>
            <person name="Woyke T."/>
            <person name="Nolan M."/>
            <person name="Lapidus A."/>
            <person name="Chertkov O."/>
            <person name="Ovchinnikova G."/>
            <person name="Sczyrba A."/>
            <person name="Alvarez-Cohen L."/>
        </authorList>
    </citation>
    <scope>NUCLEOTIDE SEQUENCE [LARGE SCALE GENOMIC DNA]</scope>
    <source>
        <strain evidence="6">ATCC 55486 / DSM 44775 / JCM 13855 / CB1190</strain>
    </source>
</reference>
<dbReference type="EMBL" id="CP002593">
    <property type="protein sequence ID" value="AEA27671.1"/>
    <property type="molecule type" value="Genomic_DNA"/>
</dbReference>
<sequence length="275" mass="30208">MPVDPATVSTTTEYGVLGVRDVDFSLERFPPAPDLASLVERHWLVTWELPEGRSASVTLLPHPCVNLVLDGGVLSVAGVGLDRFTYTYRGVGRVFGTKFRPGAFLPFLGSPVSALTGSGMLAEQLWGPPAAALAASMTGPVDELVAQVEAFLRARWPEPDPNVALVGRIVADLLHDRTTTRVDDVTTRFAIPSRRLQRLFARYVGVSPKWVLRRYRLQEAAARLAEEHDRPWAEVAAELGYFDQSHFIRDFTAAIGMTPASYARACHRREAPIAT</sequence>
<keyword evidence="6" id="KW-1185">Reference proteome</keyword>
<dbReference type="Pfam" id="PF20240">
    <property type="entry name" value="DUF6597"/>
    <property type="match status" value="1"/>
</dbReference>
<dbReference type="Pfam" id="PF12833">
    <property type="entry name" value="HTH_18"/>
    <property type="match status" value="1"/>
</dbReference>
<dbReference type="PANTHER" id="PTHR46796">
    <property type="entry name" value="HTH-TYPE TRANSCRIPTIONAL ACTIVATOR RHAS-RELATED"/>
    <property type="match status" value="1"/>
</dbReference>
<evidence type="ECO:0000313" key="5">
    <source>
        <dbReference type="EMBL" id="AEA27671.1"/>
    </source>
</evidence>
<organism evidence="5 6">
    <name type="scientific">Pseudonocardia dioxanivorans (strain ATCC 55486 / DSM 44775 / JCM 13855 / CB1190)</name>
    <dbReference type="NCBI Taxonomy" id="675635"/>
    <lineage>
        <taxon>Bacteria</taxon>
        <taxon>Bacillati</taxon>
        <taxon>Actinomycetota</taxon>
        <taxon>Actinomycetes</taxon>
        <taxon>Pseudonocardiales</taxon>
        <taxon>Pseudonocardiaceae</taxon>
        <taxon>Pseudonocardia</taxon>
    </lineage>
</organism>
<gene>
    <name evidence="5" type="ordered locus">Psed_5541</name>
</gene>
<keyword evidence="2" id="KW-0238">DNA-binding</keyword>
<accession>F4CYU6</accession>
<feature type="domain" description="HTH araC/xylS-type" evidence="4">
    <location>
        <begin position="163"/>
        <end position="265"/>
    </location>
</feature>
<dbReference type="eggNOG" id="COG2207">
    <property type="taxonomic scope" value="Bacteria"/>
</dbReference>
<dbReference type="KEGG" id="pdx:Psed_5541"/>
<dbReference type="Gene3D" id="1.10.10.60">
    <property type="entry name" value="Homeodomain-like"/>
    <property type="match status" value="1"/>
</dbReference>
<dbReference type="InterPro" id="IPR018060">
    <property type="entry name" value="HTH_AraC"/>
</dbReference>
<dbReference type="STRING" id="675635.Psed_5541"/>
<evidence type="ECO:0000256" key="3">
    <source>
        <dbReference type="ARBA" id="ARBA00023163"/>
    </source>
</evidence>
<dbReference type="Proteomes" id="UP000007809">
    <property type="component" value="Chromosome"/>
</dbReference>
<dbReference type="SMART" id="SM00342">
    <property type="entry name" value="HTH_ARAC"/>
    <property type="match status" value="1"/>
</dbReference>
<evidence type="ECO:0000313" key="6">
    <source>
        <dbReference type="Proteomes" id="UP000007809"/>
    </source>
</evidence>
<name>F4CYU6_PSEUX</name>
<keyword evidence="1" id="KW-0805">Transcription regulation</keyword>
<dbReference type="GO" id="GO:0003700">
    <property type="term" value="F:DNA-binding transcription factor activity"/>
    <property type="evidence" value="ECO:0007669"/>
    <property type="project" value="InterPro"/>
</dbReference>
<protein>
    <submittedName>
        <fullName evidence="5">Transcriptional regulator, AraC family</fullName>
    </submittedName>
</protein>
<dbReference type="InterPro" id="IPR046532">
    <property type="entry name" value="DUF6597"/>
</dbReference>
<proteinExistence type="predicted"/>
<dbReference type="PROSITE" id="PS01124">
    <property type="entry name" value="HTH_ARAC_FAMILY_2"/>
    <property type="match status" value="1"/>
</dbReference>
<evidence type="ECO:0000256" key="2">
    <source>
        <dbReference type="ARBA" id="ARBA00023125"/>
    </source>
</evidence>
<keyword evidence="3" id="KW-0804">Transcription</keyword>
<dbReference type="InterPro" id="IPR009057">
    <property type="entry name" value="Homeodomain-like_sf"/>
</dbReference>
<dbReference type="SUPFAM" id="SSF46689">
    <property type="entry name" value="Homeodomain-like"/>
    <property type="match status" value="1"/>
</dbReference>
<dbReference type="InterPro" id="IPR050204">
    <property type="entry name" value="AraC_XylS_family_regulators"/>
</dbReference>
<dbReference type="GO" id="GO:0043565">
    <property type="term" value="F:sequence-specific DNA binding"/>
    <property type="evidence" value="ECO:0007669"/>
    <property type="project" value="InterPro"/>
</dbReference>
<dbReference type="HOGENOM" id="CLU_066193_5_0_11"/>
<evidence type="ECO:0000259" key="4">
    <source>
        <dbReference type="PROSITE" id="PS01124"/>
    </source>
</evidence>